<dbReference type="PANTHER" id="PTHR12526">
    <property type="entry name" value="GLYCOSYLTRANSFERASE"/>
    <property type="match status" value="1"/>
</dbReference>
<evidence type="ECO:0000259" key="2">
    <source>
        <dbReference type="PROSITE" id="PS51462"/>
    </source>
</evidence>
<dbReference type="PANTHER" id="PTHR12526:SF638">
    <property type="entry name" value="SPORE COAT PROTEIN SA"/>
    <property type="match status" value="1"/>
</dbReference>
<accession>A0A7V3ZI72</accession>
<dbReference type="PROSITE" id="PS00893">
    <property type="entry name" value="NUDIX_BOX"/>
    <property type="match status" value="1"/>
</dbReference>
<dbReference type="InterPro" id="IPR015797">
    <property type="entry name" value="NUDIX_hydrolase-like_dom_sf"/>
</dbReference>
<dbReference type="Gene3D" id="3.40.50.2000">
    <property type="entry name" value="Glycogen Phosphorylase B"/>
    <property type="match status" value="2"/>
</dbReference>
<keyword evidence="1" id="KW-0378">Hydrolase</keyword>
<dbReference type="AlphaFoldDB" id="A0A7V3ZI72"/>
<dbReference type="Pfam" id="PF00534">
    <property type="entry name" value="Glycos_transf_1"/>
    <property type="match status" value="1"/>
</dbReference>
<dbReference type="PRINTS" id="PR00502">
    <property type="entry name" value="NUDIXFAMILY"/>
</dbReference>
<sequence>MKKALASGGVIINKRSKEIFLLKKKNGNWVLPKGHVEEGENPEETAIREVKEETGLNVKIIDYIGKTYYFAPATEKHPEEEKTVIWFLMETEEEHIKVEEDTFLEGRFFNFREAYNFLTFDQEREILRRAYDLYLIRNKEKKLHILMLTWEYPPRIVGGLSRHVYDLSKHLAKQNIKVSVITCEAPDTPFEEHFDNLSIYRVPEKLIDSYNFISWIYLLNISMIVKAMEINKKEPIDIIHSHDWLTTFSAYTLKHTLKKPLISTIHATEYGRNQGIYTDEQRFIHNVEWWLTYESWKVIVCSLNMKEEVKHLFSLPEDKIIVLPNGIDTENLRTTIDVEELRKIYAPNGEKIILFIGRMHPQKGAEYLLRSIPIVLQKFQNVKFIFVGTGPQLNSLIEESKYLGINERVIFTGFIDDNLRNALLNIADICVFPSIYEPFGIVALEAMALGKPVIASNLGGFAEIIEDGKDGILFEPRNVQNLAEKIIWALTNEDHIQIIKNNAIKKVKEKYLWEKIAEETKNLYFKVYTEYLKTDW</sequence>
<evidence type="ECO:0000313" key="3">
    <source>
        <dbReference type="EMBL" id="HGK23457.1"/>
    </source>
</evidence>
<proteinExistence type="predicted"/>
<dbReference type="InterPro" id="IPR028098">
    <property type="entry name" value="Glyco_trans_4-like_N"/>
</dbReference>
<keyword evidence="3" id="KW-0808">Transferase</keyword>
<dbReference type="InterPro" id="IPR020084">
    <property type="entry name" value="NUDIX_hydrolase_CS"/>
</dbReference>
<name>A0A7V3ZI72_DICTH</name>
<dbReference type="PROSITE" id="PS51462">
    <property type="entry name" value="NUDIX"/>
    <property type="match status" value="1"/>
</dbReference>
<dbReference type="InterPro" id="IPR001296">
    <property type="entry name" value="Glyco_trans_1"/>
</dbReference>
<dbReference type="GO" id="GO:0016757">
    <property type="term" value="F:glycosyltransferase activity"/>
    <property type="evidence" value="ECO:0007669"/>
    <property type="project" value="InterPro"/>
</dbReference>
<dbReference type="CDD" id="cd03801">
    <property type="entry name" value="GT4_PimA-like"/>
    <property type="match status" value="1"/>
</dbReference>
<organism evidence="3">
    <name type="scientific">Dictyoglomus thermophilum</name>
    <dbReference type="NCBI Taxonomy" id="14"/>
    <lineage>
        <taxon>Bacteria</taxon>
        <taxon>Pseudomonadati</taxon>
        <taxon>Dictyoglomota</taxon>
        <taxon>Dictyoglomia</taxon>
        <taxon>Dictyoglomales</taxon>
        <taxon>Dictyoglomaceae</taxon>
        <taxon>Dictyoglomus</taxon>
    </lineage>
</organism>
<dbReference type="SUPFAM" id="SSF53756">
    <property type="entry name" value="UDP-Glycosyltransferase/glycogen phosphorylase"/>
    <property type="match status" value="1"/>
</dbReference>
<dbReference type="InterPro" id="IPR020476">
    <property type="entry name" value="Nudix_hydrolase"/>
</dbReference>
<dbReference type="GO" id="GO:0016787">
    <property type="term" value="F:hydrolase activity"/>
    <property type="evidence" value="ECO:0007669"/>
    <property type="project" value="UniProtKB-KW"/>
</dbReference>
<comment type="caution">
    <text evidence="3">The sequence shown here is derived from an EMBL/GenBank/DDBJ whole genome shotgun (WGS) entry which is preliminary data.</text>
</comment>
<reference evidence="3" key="1">
    <citation type="journal article" date="2020" name="mSystems">
        <title>Genome- and Community-Level Interaction Insights into Carbon Utilization and Element Cycling Functions of Hydrothermarchaeota in Hydrothermal Sediment.</title>
        <authorList>
            <person name="Zhou Z."/>
            <person name="Liu Y."/>
            <person name="Xu W."/>
            <person name="Pan J."/>
            <person name="Luo Z.H."/>
            <person name="Li M."/>
        </authorList>
    </citation>
    <scope>NUCLEOTIDE SEQUENCE [LARGE SCALE GENOMIC DNA]</scope>
    <source>
        <strain evidence="3">SpSt-70</strain>
    </source>
</reference>
<protein>
    <submittedName>
        <fullName evidence="3">Glycosyltransferase</fullName>
    </submittedName>
</protein>
<feature type="domain" description="Nudix hydrolase" evidence="2">
    <location>
        <begin position="2"/>
        <end position="132"/>
    </location>
</feature>
<dbReference type="SUPFAM" id="SSF55811">
    <property type="entry name" value="Nudix"/>
    <property type="match status" value="1"/>
</dbReference>
<dbReference type="InterPro" id="IPR000086">
    <property type="entry name" value="NUDIX_hydrolase_dom"/>
</dbReference>
<evidence type="ECO:0000256" key="1">
    <source>
        <dbReference type="ARBA" id="ARBA00022801"/>
    </source>
</evidence>
<dbReference type="EMBL" id="DTDV01000007">
    <property type="protein sequence ID" value="HGK23457.1"/>
    <property type="molecule type" value="Genomic_DNA"/>
</dbReference>
<dbReference type="Pfam" id="PF13439">
    <property type="entry name" value="Glyco_transf_4"/>
    <property type="match status" value="1"/>
</dbReference>
<dbReference type="CDD" id="cd03673">
    <property type="entry name" value="NUDIX_Ap6A_hydrolase"/>
    <property type="match status" value="1"/>
</dbReference>
<gene>
    <name evidence="3" type="ORF">ENU78_03240</name>
</gene>
<dbReference type="Gene3D" id="3.90.79.10">
    <property type="entry name" value="Nucleoside Triphosphate Pyrophosphohydrolase"/>
    <property type="match status" value="1"/>
</dbReference>
<dbReference type="Pfam" id="PF00293">
    <property type="entry name" value="NUDIX"/>
    <property type="match status" value="1"/>
</dbReference>